<dbReference type="Proteomes" id="UP000034786">
    <property type="component" value="Unassembled WGS sequence"/>
</dbReference>
<dbReference type="RefSeq" id="WP_031139706.1">
    <property type="nucleotide sequence ID" value="NZ_JYJH01000017.1"/>
</dbReference>
<name>A0A0M2GPK8_9ACTN</name>
<sequence length="118" mass="12939">MPPPWPPCSATRTTPCGDGPGPCCTPAERTRPYRRNCSASGEVLAAALSLLDGDHPADEHTRHDLRRFLRSLDDPHEPARYEAVLGLQRWADATGTLPPDETDNARRRLTALTEDVSP</sequence>
<dbReference type="STRING" id="284040.UK15_22940"/>
<proteinExistence type="predicted"/>
<feature type="compositionally biased region" description="Low complexity" evidence="1">
    <location>
        <begin position="13"/>
        <end position="22"/>
    </location>
</feature>
<comment type="caution">
    <text evidence="2">The sequence shown here is derived from an EMBL/GenBank/DDBJ whole genome shotgun (WGS) entry which is preliminary data.</text>
</comment>
<evidence type="ECO:0000313" key="2">
    <source>
        <dbReference type="EMBL" id="KJK37241.1"/>
    </source>
</evidence>
<feature type="region of interest" description="Disordered" evidence="1">
    <location>
        <begin position="1"/>
        <end position="22"/>
    </location>
</feature>
<keyword evidence="3" id="KW-1185">Reference proteome</keyword>
<evidence type="ECO:0000256" key="1">
    <source>
        <dbReference type="SAM" id="MobiDB-lite"/>
    </source>
</evidence>
<protein>
    <submittedName>
        <fullName evidence="2">Uncharacterized protein</fullName>
    </submittedName>
</protein>
<dbReference type="AlphaFoldDB" id="A0A0M2GPK8"/>
<organism evidence="2 3">
    <name type="scientific">Streptomyces variegatus</name>
    <dbReference type="NCBI Taxonomy" id="284040"/>
    <lineage>
        <taxon>Bacteria</taxon>
        <taxon>Bacillati</taxon>
        <taxon>Actinomycetota</taxon>
        <taxon>Actinomycetes</taxon>
        <taxon>Kitasatosporales</taxon>
        <taxon>Streptomycetaceae</taxon>
        <taxon>Streptomyces</taxon>
    </lineage>
</organism>
<feature type="region of interest" description="Disordered" evidence="1">
    <location>
        <begin position="94"/>
        <end position="118"/>
    </location>
</feature>
<reference evidence="3" key="1">
    <citation type="submission" date="2015-02" db="EMBL/GenBank/DDBJ databases">
        <authorList>
            <person name="Ju K.-S."/>
            <person name="Doroghazi J.R."/>
            <person name="Metcalf W."/>
        </authorList>
    </citation>
    <scope>NUCLEOTIDE SEQUENCE [LARGE SCALE GENOMIC DNA]</scope>
    <source>
        <strain evidence="3">NRRL B-16380</strain>
    </source>
</reference>
<gene>
    <name evidence="2" type="ORF">UK15_22940</name>
</gene>
<evidence type="ECO:0000313" key="3">
    <source>
        <dbReference type="Proteomes" id="UP000034786"/>
    </source>
</evidence>
<accession>A0A0M2GPK8</accession>
<dbReference type="PATRIC" id="fig|284040.3.peg.2503"/>
<dbReference type="EMBL" id="JYJH01000017">
    <property type="protein sequence ID" value="KJK37241.1"/>
    <property type="molecule type" value="Genomic_DNA"/>
</dbReference>